<dbReference type="SUPFAM" id="SSF63446">
    <property type="entry name" value="Type I dockerin domain"/>
    <property type="match status" value="1"/>
</dbReference>
<sequence>MKRTLTVILVAMSALILVSAAHAGPYAPAAGEDGSTAVSMDDASIKGWATGYNGLVYGDDVIDTWKTPEKALGPALGTVMDIVSLGNGGQITISFFPAVITNGEGADFVIFENALNDTFLELAYLEVSSDGVHFFRFPNDSLTPHPFTLDEDDNEIPLAAWEILTVDPENISGFASKYRVGYGTPFDLDDLDTLEAQQGILSGTLNLDYIAYVRIIDIIGDGSSPDSSGDPVYDPWHPTNPQTSAGFDLEAAGYMNYFVGGDLNLDDKLDMTDAVLALQILAGAPASVSLTRDADGKITLADVLFALSYLAEQ</sequence>
<dbReference type="AlphaFoldDB" id="B8FAL0"/>
<feature type="signal peptide" evidence="1">
    <location>
        <begin position="1"/>
        <end position="23"/>
    </location>
</feature>
<dbReference type="GO" id="GO:0000272">
    <property type="term" value="P:polysaccharide catabolic process"/>
    <property type="evidence" value="ECO:0007669"/>
    <property type="project" value="InterPro"/>
</dbReference>
<organism evidence="2 3">
    <name type="scientific">Desulfatibacillum aliphaticivorans</name>
    <dbReference type="NCBI Taxonomy" id="218208"/>
    <lineage>
        <taxon>Bacteria</taxon>
        <taxon>Pseudomonadati</taxon>
        <taxon>Thermodesulfobacteriota</taxon>
        <taxon>Desulfobacteria</taxon>
        <taxon>Desulfobacterales</taxon>
        <taxon>Desulfatibacillaceae</taxon>
        <taxon>Desulfatibacillum</taxon>
    </lineage>
</organism>
<reference evidence="2 3" key="1">
    <citation type="journal article" date="2012" name="Environ. Microbiol.">
        <title>The genome sequence of Desulfatibacillum alkenivorans AK-01: a blueprint for anaerobic alkane oxidation.</title>
        <authorList>
            <person name="Callaghan A.V."/>
            <person name="Morris B.E."/>
            <person name="Pereira I.A."/>
            <person name="McInerney M.J."/>
            <person name="Austin R.N."/>
            <person name="Groves J.T."/>
            <person name="Kukor J.J."/>
            <person name="Suflita J.M."/>
            <person name="Young L.Y."/>
            <person name="Zylstra G.J."/>
            <person name="Wawrik B."/>
        </authorList>
    </citation>
    <scope>NUCLEOTIDE SEQUENCE [LARGE SCALE GENOMIC DNA]</scope>
    <source>
        <strain evidence="2 3">AK-01</strain>
    </source>
</reference>
<keyword evidence="1" id="KW-0732">Signal</keyword>
<keyword evidence="3" id="KW-1185">Reference proteome</keyword>
<evidence type="ECO:0008006" key="4">
    <source>
        <dbReference type="Google" id="ProtNLM"/>
    </source>
</evidence>
<dbReference type="InterPro" id="IPR036439">
    <property type="entry name" value="Dockerin_dom_sf"/>
</dbReference>
<protein>
    <recommendedName>
        <fullName evidence="4">Dockerin domain-containing protein</fullName>
    </recommendedName>
</protein>
<dbReference type="Gene3D" id="1.10.1330.10">
    <property type="entry name" value="Dockerin domain"/>
    <property type="match status" value="1"/>
</dbReference>
<accession>B8FAL0</accession>
<evidence type="ECO:0000313" key="2">
    <source>
        <dbReference type="EMBL" id="ACL03306.1"/>
    </source>
</evidence>
<dbReference type="HOGENOM" id="CLU_851933_0_0_7"/>
<dbReference type="RefSeq" id="WP_012610740.1">
    <property type="nucleotide sequence ID" value="NC_011768.1"/>
</dbReference>
<feature type="chain" id="PRO_5002869105" description="Dockerin domain-containing protein" evidence="1">
    <location>
        <begin position="24"/>
        <end position="313"/>
    </location>
</feature>
<dbReference type="Proteomes" id="UP000000739">
    <property type="component" value="Chromosome"/>
</dbReference>
<evidence type="ECO:0000256" key="1">
    <source>
        <dbReference type="SAM" id="SignalP"/>
    </source>
</evidence>
<dbReference type="EMBL" id="CP001322">
    <property type="protein sequence ID" value="ACL03306.1"/>
    <property type="molecule type" value="Genomic_DNA"/>
</dbReference>
<dbReference type="eggNOG" id="COG3291">
    <property type="taxonomic scope" value="Bacteria"/>
</dbReference>
<proteinExistence type="predicted"/>
<evidence type="ECO:0000313" key="3">
    <source>
        <dbReference type="Proteomes" id="UP000000739"/>
    </source>
</evidence>
<name>B8FAL0_DESAL</name>
<gene>
    <name evidence="2" type="ordered locus">Dalk_1608</name>
</gene>
<dbReference type="KEGG" id="dal:Dalk_1608"/>